<dbReference type="SUPFAM" id="SSF56925">
    <property type="entry name" value="OMPA-like"/>
    <property type="match status" value="1"/>
</dbReference>
<evidence type="ECO:0000313" key="2">
    <source>
        <dbReference type="Proteomes" id="UP000037600"/>
    </source>
</evidence>
<dbReference type="RefSeq" id="WP_048694309.1">
    <property type="nucleotide sequence ID" value="NZ_KQ130499.1"/>
</dbReference>
<dbReference type="EMBL" id="LAZL01000027">
    <property type="protein sequence ID" value="KMT64325.1"/>
    <property type="molecule type" value="Genomic_DNA"/>
</dbReference>
<evidence type="ECO:0008006" key="3">
    <source>
        <dbReference type="Google" id="ProtNLM"/>
    </source>
</evidence>
<evidence type="ECO:0000313" key="1">
    <source>
        <dbReference type="EMBL" id="KMT64325.1"/>
    </source>
</evidence>
<sequence>MLSRFFLPFSFIISALIYCPLYANEFYIKTGAAHNQTEYDEVDLGVNLNRESGKANSFMLELGYQTRLWQISVSMAPQKGRLDYLGQTQSGIQKSTKSDISRNHYTLRLRRLISSDKLDWYVLGGLASVKVNRDIRSQADVSGLYEVYNFTTFQLGTEFQLPITDKNKLKFDLLFESALDGEMTVEFKNNQFDIGRVELTNFLSAKLGAEFIHEYSRSVNLSLGVGYKQEFIGKSKEASLYRLGRPAGQFYQPKREYKEISLLAAIKYSF</sequence>
<reference evidence="1 2" key="1">
    <citation type="submission" date="2015-04" db="EMBL/GenBank/DDBJ databases">
        <title>Draft Genome Sequence of the Novel Agar-Digesting Marine Bacterium Q1.</title>
        <authorList>
            <person name="Li Y."/>
            <person name="Li D."/>
            <person name="Chen G."/>
            <person name="Du Z."/>
        </authorList>
    </citation>
    <scope>NUCLEOTIDE SEQUENCE [LARGE SCALE GENOMIC DNA]</scope>
    <source>
        <strain evidence="1 2">Q1</strain>
    </source>
</reference>
<dbReference type="InterPro" id="IPR011250">
    <property type="entry name" value="OMP/PagP_B-barrel"/>
</dbReference>
<comment type="caution">
    <text evidence="1">The sequence shown here is derived from an EMBL/GenBank/DDBJ whole genome shotgun (WGS) entry which is preliminary data.</text>
</comment>
<keyword evidence="2" id="KW-1185">Reference proteome</keyword>
<proteinExistence type="predicted"/>
<name>A0A0J8GNF4_9ALTE</name>
<protein>
    <recommendedName>
        <fullName evidence="3">Outer membrane protein beta-barrel domain-containing protein</fullName>
    </recommendedName>
</protein>
<dbReference type="Proteomes" id="UP000037600">
    <property type="component" value="Unassembled WGS sequence"/>
</dbReference>
<organism evidence="1 2">
    <name type="scientific">Catenovulum maritimum</name>
    <dbReference type="NCBI Taxonomy" id="1513271"/>
    <lineage>
        <taxon>Bacteria</taxon>
        <taxon>Pseudomonadati</taxon>
        <taxon>Pseudomonadota</taxon>
        <taxon>Gammaproteobacteria</taxon>
        <taxon>Alteromonadales</taxon>
        <taxon>Alteromonadaceae</taxon>
        <taxon>Catenovulum</taxon>
    </lineage>
</organism>
<gene>
    <name evidence="1" type="ORF">XM47_15140</name>
</gene>
<accession>A0A0J8GNF4</accession>
<dbReference type="AlphaFoldDB" id="A0A0J8GNF4"/>